<name>A0ACB9X722_CHAAC</name>
<accession>A0ACB9X722</accession>
<reference evidence="1" key="1">
    <citation type="submission" date="2022-05" db="EMBL/GenBank/DDBJ databases">
        <title>Chromosome-level genome of Chaenocephalus aceratus.</title>
        <authorList>
            <person name="Park H."/>
        </authorList>
    </citation>
    <scope>NUCLEOTIDE SEQUENCE</scope>
    <source>
        <strain evidence="1">KU_202001</strain>
    </source>
</reference>
<proteinExistence type="predicted"/>
<dbReference type="EMBL" id="CM043792">
    <property type="protein sequence ID" value="KAI4821749.1"/>
    <property type="molecule type" value="Genomic_DNA"/>
</dbReference>
<evidence type="ECO:0000313" key="2">
    <source>
        <dbReference type="Proteomes" id="UP001057452"/>
    </source>
</evidence>
<organism evidence="1 2">
    <name type="scientific">Chaenocephalus aceratus</name>
    <name type="common">Blackfin icefish</name>
    <name type="synonym">Chaenichthys aceratus</name>
    <dbReference type="NCBI Taxonomy" id="36190"/>
    <lineage>
        <taxon>Eukaryota</taxon>
        <taxon>Metazoa</taxon>
        <taxon>Chordata</taxon>
        <taxon>Craniata</taxon>
        <taxon>Vertebrata</taxon>
        <taxon>Euteleostomi</taxon>
        <taxon>Actinopterygii</taxon>
        <taxon>Neopterygii</taxon>
        <taxon>Teleostei</taxon>
        <taxon>Neoteleostei</taxon>
        <taxon>Acanthomorphata</taxon>
        <taxon>Eupercaria</taxon>
        <taxon>Perciformes</taxon>
        <taxon>Notothenioidei</taxon>
        <taxon>Channichthyidae</taxon>
        <taxon>Chaenocephalus</taxon>
    </lineage>
</organism>
<dbReference type="Proteomes" id="UP001057452">
    <property type="component" value="Chromosome 8"/>
</dbReference>
<evidence type="ECO:0000313" key="1">
    <source>
        <dbReference type="EMBL" id="KAI4821749.1"/>
    </source>
</evidence>
<keyword evidence="2" id="KW-1185">Reference proteome</keyword>
<gene>
    <name evidence="1" type="ORF">KUCAC02_007333</name>
</gene>
<sequence>MARLPLFVLTLVCHIHIAKPAFGEYLPVILGEPAVFPETCSKGAELHRVEAPTGLVAVREEGVWRPSESYRDRIHRGASLAFHRTRYADTALYELKKCGQSETIIQLEVVWSSEKAVTEGEPVKLNCYYTDKQTEFTIKWWKGQEMVLELNMPSQKIQNGTAVNRRMSLSPEGYKEGAWSLSFEKVLQEDGGDYFCSVHKNTEHESGEPQLL</sequence>
<comment type="caution">
    <text evidence="1">The sequence shown here is derived from an EMBL/GenBank/DDBJ whole genome shotgun (WGS) entry which is preliminary data.</text>
</comment>
<protein>
    <submittedName>
        <fullName evidence="1">Uncharacterized protein</fullName>
    </submittedName>
</protein>